<feature type="non-terminal residue" evidence="1">
    <location>
        <position position="52"/>
    </location>
</feature>
<accession>A0A5C3NXY9</accession>
<dbReference type="Proteomes" id="UP000308197">
    <property type="component" value="Unassembled WGS sequence"/>
</dbReference>
<feature type="non-terminal residue" evidence="1">
    <location>
        <position position="1"/>
    </location>
</feature>
<dbReference type="EMBL" id="ML211607">
    <property type="protein sequence ID" value="TFK81407.1"/>
    <property type="molecule type" value="Genomic_DNA"/>
</dbReference>
<reference evidence="1 2" key="1">
    <citation type="journal article" date="2019" name="Nat. Ecol. Evol.">
        <title>Megaphylogeny resolves global patterns of mushroom evolution.</title>
        <authorList>
            <person name="Varga T."/>
            <person name="Krizsan K."/>
            <person name="Foldi C."/>
            <person name="Dima B."/>
            <person name="Sanchez-Garcia M."/>
            <person name="Sanchez-Ramirez S."/>
            <person name="Szollosi G.J."/>
            <person name="Szarkandi J.G."/>
            <person name="Papp V."/>
            <person name="Albert L."/>
            <person name="Andreopoulos W."/>
            <person name="Angelini C."/>
            <person name="Antonin V."/>
            <person name="Barry K.W."/>
            <person name="Bougher N.L."/>
            <person name="Buchanan P."/>
            <person name="Buyck B."/>
            <person name="Bense V."/>
            <person name="Catcheside P."/>
            <person name="Chovatia M."/>
            <person name="Cooper J."/>
            <person name="Damon W."/>
            <person name="Desjardin D."/>
            <person name="Finy P."/>
            <person name="Geml J."/>
            <person name="Haridas S."/>
            <person name="Hughes K."/>
            <person name="Justo A."/>
            <person name="Karasinski D."/>
            <person name="Kautmanova I."/>
            <person name="Kiss B."/>
            <person name="Kocsube S."/>
            <person name="Kotiranta H."/>
            <person name="LaButti K.M."/>
            <person name="Lechner B.E."/>
            <person name="Liimatainen K."/>
            <person name="Lipzen A."/>
            <person name="Lukacs Z."/>
            <person name="Mihaltcheva S."/>
            <person name="Morgado L.N."/>
            <person name="Niskanen T."/>
            <person name="Noordeloos M.E."/>
            <person name="Ohm R.A."/>
            <person name="Ortiz-Santana B."/>
            <person name="Ovrebo C."/>
            <person name="Racz N."/>
            <person name="Riley R."/>
            <person name="Savchenko A."/>
            <person name="Shiryaev A."/>
            <person name="Soop K."/>
            <person name="Spirin V."/>
            <person name="Szebenyi C."/>
            <person name="Tomsovsky M."/>
            <person name="Tulloss R.E."/>
            <person name="Uehling J."/>
            <person name="Grigoriev I.V."/>
            <person name="Vagvolgyi C."/>
            <person name="Papp T."/>
            <person name="Martin F.M."/>
            <person name="Miettinen O."/>
            <person name="Hibbett D.S."/>
            <person name="Nagy L.G."/>
        </authorList>
    </citation>
    <scope>NUCLEOTIDE SEQUENCE [LARGE SCALE GENOMIC DNA]</scope>
    <source>
        <strain evidence="1 2">HHB13444</strain>
    </source>
</reference>
<evidence type="ECO:0000313" key="2">
    <source>
        <dbReference type="Proteomes" id="UP000308197"/>
    </source>
</evidence>
<dbReference type="AlphaFoldDB" id="A0A5C3NXY9"/>
<keyword evidence="2" id="KW-1185">Reference proteome</keyword>
<protein>
    <submittedName>
        <fullName evidence="1">Uncharacterized protein</fullName>
    </submittedName>
</protein>
<organism evidence="1 2">
    <name type="scientific">Polyporus arcularius HHB13444</name>
    <dbReference type="NCBI Taxonomy" id="1314778"/>
    <lineage>
        <taxon>Eukaryota</taxon>
        <taxon>Fungi</taxon>
        <taxon>Dikarya</taxon>
        <taxon>Basidiomycota</taxon>
        <taxon>Agaricomycotina</taxon>
        <taxon>Agaricomycetes</taxon>
        <taxon>Polyporales</taxon>
        <taxon>Polyporaceae</taxon>
        <taxon>Polyporus</taxon>
    </lineage>
</organism>
<evidence type="ECO:0000313" key="1">
    <source>
        <dbReference type="EMBL" id="TFK81407.1"/>
    </source>
</evidence>
<proteinExistence type="predicted"/>
<sequence length="52" mass="5599">GFLVPSLSPFRKTRTGLGFSPWTADIGTPIHAPDDFDLEARIKAALSGDLEN</sequence>
<dbReference type="InParanoid" id="A0A5C3NXY9"/>
<gene>
    <name evidence="1" type="ORF">K466DRAFT_438261</name>
</gene>
<name>A0A5C3NXY9_9APHY</name>